<comment type="caution">
    <text evidence="3">The sequence shown here is derived from an EMBL/GenBank/DDBJ whole genome shotgun (WGS) entry which is preliminary data.</text>
</comment>
<dbReference type="Pfam" id="PF13439">
    <property type="entry name" value="Glyco_transf_4"/>
    <property type="match status" value="1"/>
</dbReference>
<proteinExistence type="predicted"/>
<dbReference type="EMBL" id="LBXN01000003">
    <property type="protein sequence ID" value="KKR34295.1"/>
    <property type="molecule type" value="Genomic_DNA"/>
</dbReference>
<evidence type="ECO:0000313" key="3">
    <source>
        <dbReference type="EMBL" id="KKR34295.1"/>
    </source>
</evidence>
<dbReference type="GO" id="GO:0032259">
    <property type="term" value="P:methylation"/>
    <property type="evidence" value="ECO:0007669"/>
    <property type="project" value="UniProtKB-KW"/>
</dbReference>
<name>A0A0G0SHW8_9BACT</name>
<protein>
    <submittedName>
        <fullName evidence="3">Methylase involved in ubiquinone/menaquinone biosynthesis</fullName>
    </submittedName>
</protein>
<gene>
    <name evidence="3" type="ORF">UT63_C0003G0011</name>
</gene>
<dbReference type="InterPro" id="IPR028098">
    <property type="entry name" value="Glyco_trans_4-like_N"/>
</dbReference>
<accession>A0A0G0SHW8</accession>
<feature type="domain" description="Glycosyltransferase subfamily 4-like N-terminal" evidence="2">
    <location>
        <begin position="47"/>
        <end position="183"/>
    </location>
</feature>
<reference evidence="3 4" key="1">
    <citation type="journal article" date="2015" name="Nature">
        <title>rRNA introns, odd ribosomes, and small enigmatic genomes across a large radiation of phyla.</title>
        <authorList>
            <person name="Brown C.T."/>
            <person name="Hug L.A."/>
            <person name="Thomas B.C."/>
            <person name="Sharon I."/>
            <person name="Castelle C.J."/>
            <person name="Singh A."/>
            <person name="Wilkins M.J."/>
            <person name="Williams K.H."/>
            <person name="Banfield J.F."/>
        </authorList>
    </citation>
    <scope>NUCLEOTIDE SEQUENCE [LARGE SCALE GENOMIC DNA]</scope>
</reference>
<organism evidence="3 4">
    <name type="scientific">Candidatus Gottesmanbacteria bacterium GW2011_GWC2_39_8</name>
    <dbReference type="NCBI Taxonomy" id="1618450"/>
    <lineage>
        <taxon>Bacteria</taxon>
        <taxon>Candidatus Gottesmaniibacteriota</taxon>
    </lineage>
</organism>
<dbReference type="Proteomes" id="UP000034539">
    <property type="component" value="Unassembled WGS sequence"/>
</dbReference>
<dbReference type="InterPro" id="IPR029063">
    <property type="entry name" value="SAM-dependent_MTases_sf"/>
</dbReference>
<dbReference type="CDD" id="cd02440">
    <property type="entry name" value="AdoMet_MTases"/>
    <property type="match status" value="1"/>
</dbReference>
<evidence type="ECO:0000259" key="1">
    <source>
        <dbReference type="Pfam" id="PF08241"/>
    </source>
</evidence>
<dbReference type="Pfam" id="PF08241">
    <property type="entry name" value="Methyltransf_11"/>
    <property type="match status" value="1"/>
</dbReference>
<dbReference type="Pfam" id="PF13692">
    <property type="entry name" value="Glyco_trans_1_4"/>
    <property type="match status" value="1"/>
</dbReference>
<keyword evidence="3" id="KW-0808">Transferase</keyword>
<dbReference type="InterPro" id="IPR013216">
    <property type="entry name" value="Methyltransf_11"/>
</dbReference>
<dbReference type="SUPFAM" id="SSF53335">
    <property type="entry name" value="S-adenosyl-L-methionine-dependent methyltransferases"/>
    <property type="match status" value="1"/>
</dbReference>
<feature type="domain" description="Methyltransferase type 11" evidence="1">
    <location>
        <begin position="431"/>
        <end position="531"/>
    </location>
</feature>
<sequence length="616" mass="70145">MAYRLAKENEKNKVIIITDTKSNDPTGLKLHNERLKKENLDNTEIIRPFSSLWEFLFDREKLRNKFKKIFSDVDILHAYDFTSLYLLKNLFWGKLPFPTVTSLISVPKIRISEILRSGPYGLLRVLTDPAQLRALIIPDFILRKILNSSDHIIATSHLLFDFLVSLKISKDKISLIPPFMETEKRVSREKYDFHGSPVFLYFGWASDIRGLSDLVGAFELVNKRLTGAKLVIAAREENDPEAKFLVDKIKKSPAIKNIVLHFYEKDIPKLLASVDIVVLPFRASFGYAQPPVTTLEAMAAEKVVITTRYGGGVIEDGKNGFVVPAKNINRLSEAMIKSSGKNEILNKMRILAKETIKDKFSFEQTISATYKLYEKLFISSKYGSKEAYSKKEMESRYDTERFTSFGGKLFDHIEKERLLKSVPGDQKIKILEVGCGTGRFAITLAKNNYKVLATDVSPALMSAAENKIKKEGLDHMITLEEADIYRLPYKNGSFDFVYTIRVLNQLLNNANKKEAIRELSRVTRKNGVLFFDIVNKNSLAYIKGQESLISIKEVISTLKEEGFTKIEISGRLSFSQTILEKLPPILANIVSKLDTAISNIFPYFATRVYFRCLRCD</sequence>
<dbReference type="PANTHER" id="PTHR12526">
    <property type="entry name" value="GLYCOSYLTRANSFERASE"/>
    <property type="match status" value="1"/>
</dbReference>
<evidence type="ECO:0000313" key="4">
    <source>
        <dbReference type="Proteomes" id="UP000034539"/>
    </source>
</evidence>
<dbReference type="PANTHER" id="PTHR12526:SF630">
    <property type="entry name" value="GLYCOSYLTRANSFERASE"/>
    <property type="match status" value="1"/>
</dbReference>
<dbReference type="Gene3D" id="3.40.50.2000">
    <property type="entry name" value="Glycogen Phosphorylase B"/>
    <property type="match status" value="2"/>
</dbReference>
<dbReference type="CDD" id="cd03801">
    <property type="entry name" value="GT4_PimA-like"/>
    <property type="match status" value="1"/>
</dbReference>
<dbReference type="AlphaFoldDB" id="A0A0G0SHW8"/>
<dbReference type="Gene3D" id="3.40.50.150">
    <property type="entry name" value="Vaccinia Virus protein VP39"/>
    <property type="match status" value="1"/>
</dbReference>
<keyword evidence="3" id="KW-0489">Methyltransferase</keyword>
<dbReference type="GO" id="GO:0008757">
    <property type="term" value="F:S-adenosylmethionine-dependent methyltransferase activity"/>
    <property type="evidence" value="ECO:0007669"/>
    <property type="project" value="InterPro"/>
</dbReference>
<evidence type="ECO:0000259" key="2">
    <source>
        <dbReference type="Pfam" id="PF13439"/>
    </source>
</evidence>
<dbReference type="SUPFAM" id="SSF53756">
    <property type="entry name" value="UDP-Glycosyltransferase/glycogen phosphorylase"/>
    <property type="match status" value="1"/>
</dbReference>
<keyword evidence="3" id="KW-0830">Ubiquinone</keyword>